<evidence type="ECO:0000313" key="2">
    <source>
        <dbReference type="Proteomes" id="UP000602198"/>
    </source>
</evidence>
<dbReference type="Proteomes" id="UP000602198">
    <property type="component" value="Unassembled WGS sequence"/>
</dbReference>
<dbReference type="InterPro" id="IPR023393">
    <property type="entry name" value="START-like_dom_sf"/>
</dbReference>
<accession>A0ABS1M440</accession>
<dbReference type="InterPro" id="IPR019587">
    <property type="entry name" value="Polyketide_cyclase/dehydratase"/>
</dbReference>
<gene>
    <name evidence="1" type="ORF">JK358_13195</name>
</gene>
<dbReference type="SUPFAM" id="SSF55961">
    <property type="entry name" value="Bet v1-like"/>
    <property type="match status" value="1"/>
</dbReference>
<organism evidence="1 2">
    <name type="scientific">Nocardia acididurans</name>
    <dbReference type="NCBI Taxonomy" id="2802282"/>
    <lineage>
        <taxon>Bacteria</taxon>
        <taxon>Bacillati</taxon>
        <taxon>Actinomycetota</taxon>
        <taxon>Actinomycetes</taxon>
        <taxon>Mycobacteriales</taxon>
        <taxon>Nocardiaceae</taxon>
        <taxon>Nocardia</taxon>
    </lineage>
</organism>
<name>A0ABS1M440_9NOCA</name>
<dbReference type="RefSeq" id="WP_201947223.1">
    <property type="nucleotide sequence ID" value="NZ_JAERRJ010000004.1"/>
</dbReference>
<comment type="caution">
    <text evidence="1">The sequence shown here is derived from an EMBL/GenBank/DDBJ whole genome shotgun (WGS) entry which is preliminary data.</text>
</comment>
<sequence>MRYRDCPTVEAAVKIHADAEAAWALLTDIELPARFSPELQRVEWVGDARKVAVGSRFRGVNRNQHLGEWETDCVVAEVEDGRRWTWNVVNGAEVSSTWGFEVEPASDGVLVRQWARMGPGPSGLSLAIAAMPDKEGRIVARRLAEFEAAMAANLDGIRQLLEAQS</sequence>
<keyword evidence="2" id="KW-1185">Reference proteome</keyword>
<dbReference type="CDD" id="cd07812">
    <property type="entry name" value="SRPBCC"/>
    <property type="match status" value="1"/>
</dbReference>
<reference evidence="1 2" key="1">
    <citation type="submission" date="2021-01" db="EMBL/GenBank/DDBJ databases">
        <title>WGS of actinomycetes isolated from Thailand.</title>
        <authorList>
            <person name="Thawai C."/>
        </authorList>
    </citation>
    <scope>NUCLEOTIDE SEQUENCE [LARGE SCALE GENOMIC DNA]</scope>
    <source>
        <strain evidence="1 2">LPG 2</strain>
    </source>
</reference>
<dbReference type="EMBL" id="JAERRJ010000004">
    <property type="protein sequence ID" value="MBL1075350.1"/>
    <property type="molecule type" value="Genomic_DNA"/>
</dbReference>
<dbReference type="Gene3D" id="3.30.530.20">
    <property type="match status" value="1"/>
</dbReference>
<dbReference type="Pfam" id="PF10604">
    <property type="entry name" value="Polyketide_cyc2"/>
    <property type="match status" value="1"/>
</dbReference>
<evidence type="ECO:0000313" key="1">
    <source>
        <dbReference type="EMBL" id="MBL1075350.1"/>
    </source>
</evidence>
<protein>
    <submittedName>
        <fullName evidence="1">SRPBCC family protein</fullName>
    </submittedName>
</protein>
<proteinExistence type="predicted"/>